<accession>A0AA48HFH7</accession>
<protein>
    <submittedName>
        <fullName evidence="1">Uncharacterized protein</fullName>
    </submittedName>
</protein>
<sequence length="70" mass="7632">MDISTMGSGIKLSDLGGVVSKVLSCKGTLVYASTINEMRISYMICSLFLDLKYLNGLPLPLVLNISYKLE</sequence>
<proteinExistence type="predicted"/>
<keyword evidence="2" id="KW-1185">Reference proteome</keyword>
<name>A0AA48HFH7_9FLAO</name>
<dbReference type="AlphaFoldDB" id="A0AA48HFH7"/>
<gene>
    <name evidence="1" type="ORF">MACH07_30570</name>
</gene>
<evidence type="ECO:0000313" key="2">
    <source>
        <dbReference type="Proteomes" id="UP001330184"/>
    </source>
</evidence>
<dbReference type="EMBL" id="AP027268">
    <property type="protein sequence ID" value="BDW94225.1"/>
    <property type="molecule type" value="Genomic_DNA"/>
</dbReference>
<evidence type="ECO:0000313" key="1">
    <source>
        <dbReference type="EMBL" id="BDW94225.1"/>
    </source>
</evidence>
<dbReference type="Proteomes" id="UP001330184">
    <property type="component" value="Chromosome"/>
</dbReference>
<organism evidence="1 2">
    <name type="scientific">Flagellimonas marinaquae</name>
    <dbReference type="NCBI Taxonomy" id="254955"/>
    <lineage>
        <taxon>Bacteria</taxon>
        <taxon>Pseudomonadati</taxon>
        <taxon>Bacteroidota</taxon>
        <taxon>Flavobacteriia</taxon>
        <taxon>Flavobacteriales</taxon>
        <taxon>Flavobacteriaceae</taxon>
        <taxon>Flagellimonas</taxon>
    </lineage>
</organism>
<reference evidence="1 2" key="1">
    <citation type="submission" date="2023-01" db="EMBL/GenBank/DDBJ databases">
        <title>Complete genome sequence of Muricauda aquimarina strain IFOP_LL357.</title>
        <authorList>
            <person name="Gajardo G."/>
            <person name="Ueki S."/>
            <person name="Maruyama F."/>
        </authorList>
    </citation>
    <scope>NUCLEOTIDE SEQUENCE [LARGE SCALE GENOMIC DNA]</scope>
    <source>
        <strain evidence="1 2">IFOP_LL357</strain>
    </source>
</reference>